<comment type="caution">
    <text evidence="2">The sequence shown here is derived from an EMBL/GenBank/DDBJ whole genome shotgun (WGS) entry which is preliminary data.</text>
</comment>
<proteinExistence type="predicted"/>
<organism evidence="2 3">
    <name type="scientific">Psophocarpus tetragonolobus</name>
    <name type="common">Winged bean</name>
    <name type="synonym">Dolichos tetragonolobus</name>
    <dbReference type="NCBI Taxonomy" id="3891"/>
    <lineage>
        <taxon>Eukaryota</taxon>
        <taxon>Viridiplantae</taxon>
        <taxon>Streptophyta</taxon>
        <taxon>Embryophyta</taxon>
        <taxon>Tracheophyta</taxon>
        <taxon>Spermatophyta</taxon>
        <taxon>Magnoliopsida</taxon>
        <taxon>eudicotyledons</taxon>
        <taxon>Gunneridae</taxon>
        <taxon>Pentapetalae</taxon>
        <taxon>rosids</taxon>
        <taxon>fabids</taxon>
        <taxon>Fabales</taxon>
        <taxon>Fabaceae</taxon>
        <taxon>Papilionoideae</taxon>
        <taxon>50 kb inversion clade</taxon>
        <taxon>NPAAA clade</taxon>
        <taxon>indigoferoid/millettioid clade</taxon>
        <taxon>Phaseoleae</taxon>
        <taxon>Psophocarpus</taxon>
    </lineage>
</organism>
<keyword evidence="1" id="KW-0472">Membrane</keyword>
<evidence type="ECO:0000313" key="2">
    <source>
        <dbReference type="EMBL" id="KAK7380754.1"/>
    </source>
</evidence>
<protein>
    <submittedName>
        <fullName evidence="2">Uncharacterized protein</fullName>
    </submittedName>
</protein>
<dbReference type="EMBL" id="JAYMYS010000009">
    <property type="protein sequence ID" value="KAK7380754.1"/>
    <property type="molecule type" value="Genomic_DNA"/>
</dbReference>
<evidence type="ECO:0000313" key="3">
    <source>
        <dbReference type="Proteomes" id="UP001386955"/>
    </source>
</evidence>
<keyword evidence="3" id="KW-1185">Reference proteome</keyword>
<dbReference type="Proteomes" id="UP001386955">
    <property type="component" value="Unassembled WGS sequence"/>
</dbReference>
<dbReference type="AlphaFoldDB" id="A0AAN9P228"/>
<gene>
    <name evidence="2" type="ORF">VNO78_33271</name>
</gene>
<reference evidence="2 3" key="1">
    <citation type="submission" date="2024-01" db="EMBL/GenBank/DDBJ databases">
        <title>The genomes of 5 underutilized Papilionoideae crops provide insights into root nodulation and disease resistanc.</title>
        <authorList>
            <person name="Jiang F."/>
        </authorList>
    </citation>
    <scope>NUCLEOTIDE SEQUENCE [LARGE SCALE GENOMIC DNA]</scope>
    <source>
        <strain evidence="2">DUOXIRENSHENG_FW03</strain>
        <tissue evidence="2">Leaves</tissue>
    </source>
</reference>
<keyword evidence="1" id="KW-0812">Transmembrane</keyword>
<sequence>MPELVYVFATPILQDLRVERETSHPALNYTVRRRFHSRTTKPAFQHPLVTTFSDPPSPTWEQASRANRRVQLTPTHNQQTVATINKPPNPRCVTLFTLLLTLLFLRLGFYRSFS</sequence>
<keyword evidence="1" id="KW-1133">Transmembrane helix</keyword>
<name>A0AAN9P228_PSOTE</name>
<accession>A0AAN9P228</accession>
<evidence type="ECO:0000256" key="1">
    <source>
        <dbReference type="SAM" id="Phobius"/>
    </source>
</evidence>
<feature type="transmembrane region" description="Helical" evidence="1">
    <location>
        <begin position="93"/>
        <end position="110"/>
    </location>
</feature>